<evidence type="ECO:0000256" key="2">
    <source>
        <dbReference type="ARBA" id="ARBA00023235"/>
    </source>
</evidence>
<protein>
    <recommendedName>
        <fullName evidence="1">chorismate mutase</fullName>
        <ecNumber evidence="1">5.4.99.5</ecNumber>
    </recommendedName>
</protein>
<dbReference type="RefSeq" id="WP_301418936.1">
    <property type="nucleotide sequence ID" value="NZ_CP098023.1"/>
</dbReference>
<dbReference type="Pfam" id="PF01817">
    <property type="entry name" value="CM_2"/>
    <property type="match status" value="1"/>
</dbReference>
<feature type="domain" description="Chorismate mutase" evidence="3">
    <location>
        <begin position="7"/>
        <end position="97"/>
    </location>
</feature>
<dbReference type="InterPro" id="IPR051331">
    <property type="entry name" value="Chorismate_mutase-related"/>
</dbReference>
<dbReference type="PANTHER" id="PTHR38041">
    <property type="entry name" value="CHORISMATE MUTASE"/>
    <property type="match status" value="1"/>
</dbReference>
<dbReference type="Proteomes" id="UP001321520">
    <property type="component" value="Chromosome"/>
</dbReference>
<keyword evidence="4" id="KW-0456">Lyase</keyword>
<organism evidence="4 5">
    <name type="scientific">Microbulbifer spongiae</name>
    <dbReference type="NCBI Taxonomy" id="2944933"/>
    <lineage>
        <taxon>Bacteria</taxon>
        <taxon>Pseudomonadati</taxon>
        <taxon>Pseudomonadota</taxon>
        <taxon>Gammaproteobacteria</taxon>
        <taxon>Cellvibrionales</taxon>
        <taxon>Microbulbiferaceae</taxon>
        <taxon>Microbulbifer</taxon>
    </lineage>
</organism>
<reference evidence="4 5" key="1">
    <citation type="submission" date="2022-05" db="EMBL/GenBank/DDBJ databases">
        <title>Microbulbifer sp. nov., isolated from sponge.</title>
        <authorList>
            <person name="Gao L."/>
        </authorList>
    </citation>
    <scope>NUCLEOTIDE SEQUENCE [LARGE SCALE GENOMIC DNA]</scope>
    <source>
        <strain evidence="4 5">MI-G</strain>
    </source>
</reference>
<dbReference type="GO" id="GO:0043904">
    <property type="term" value="F:isochorismate pyruvate lyase activity"/>
    <property type="evidence" value="ECO:0007669"/>
    <property type="project" value="UniProtKB-EC"/>
</dbReference>
<dbReference type="PANTHER" id="PTHR38041:SF1">
    <property type="entry name" value="CHORISMATE MUTASE"/>
    <property type="match status" value="1"/>
</dbReference>
<gene>
    <name evidence="4" type="ORF">M8T91_09085</name>
</gene>
<dbReference type="Gene3D" id="1.20.59.10">
    <property type="entry name" value="Chorismate mutase"/>
    <property type="match status" value="1"/>
</dbReference>
<keyword evidence="2" id="KW-0413">Isomerase</keyword>
<keyword evidence="5" id="KW-1185">Reference proteome</keyword>
<dbReference type="SUPFAM" id="SSF48600">
    <property type="entry name" value="Chorismate mutase II"/>
    <property type="match status" value="1"/>
</dbReference>
<evidence type="ECO:0000313" key="5">
    <source>
        <dbReference type="Proteomes" id="UP001321520"/>
    </source>
</evidence>
<dbReference type="InterPro" id="IPR036979">
    <property type="entry name" value="CM_dom_sf"/>
</dbReference>
<evidence type="ECO:0000256" key="1">
    <source>
        <dbReference type="ARBA" id="ARBA00012404"/>
    </source>
</evidence>
<dbReference type="InterPro" id="IPR002701">
    <property type="entry name" value="CM_II_prokaryot"/>
</dbReference>
<accession>A0ABY9EHB0</accession>
<sequence length="109" mass="12705">MQAAKLPMECENLTEIRQGIDAIDREIISLLQQRMGYVLSAAQFKPDEISIPAPDRVVAMLIDRRHWAEEAKLCADYIELLFTDIIQWFINQQTLHWRENYRASVGEDV</sequence>
<dbReference type="EMBL" id="CP098023">
    <property type="protein sequence ID" value="WKD51556.1"/>
    <property type="molecule type" value="Genomic_DNA"/>
</dbReference>
<dbReference type="NCBIfam" id="TIGR01803">
    <property type="entry name" value="CM-like"/>
    <property type="match status" value="1"/>
</dbReference>
<proteinExistence type="predicted"/>
<dbReference type="EC" id="5.4.99.5" evidence="1"/>
<evidence type="ECO:0000313" key="4">
    <source>
        <dbReference type="EMBL" id="WKD51556.1"/>
    </source>
</evidence>
<dbReference type="InterPro" id="IPR008241">
    <property type="entry name" value="Isochorismate_pyruvate-lyase"/>
</dbReference>
<dbReference type="InterPro" id="IPR036263">
    <property type="entry name" value="Chorismate_II_sf"/>
</dbReference>
<dbReference type="PIRSF" id="PIRSF029775">
    <property type="entry name" value="Isochor_pyr_lyas"/>
    <property type="match status" value="1"/>
</dbReference>
<name>A0ABY9EHB0_9GAMM</name>
<dbReference type="SMART" id="SM00830">
    <property type="entry name" value="CM_2"/>
    <property type="match status" value="1"/>
</dbReference>
<dbReference type="PROSITE" id="PS51168">
    <property type="entry name" value="CHORISMATE_MUT_2"/>
    <property type="match status" value="1"/>
</dbReference>
<evidence type="ECO:0000259" key="3">
    <source>
        <dbReference type="PROSITE" id="PS51168"/>
    </source>
</evidence>
<dbReference type="NCBIfam" id="NF005475">
    <property type="entry name" value="PRK07075.1"/>
    <property type="match status" value="1"/>
</dbReference>